<dbReference type="EMBL" id="ABEU02000017">
    <property type="protein sequence ID" value="PNR36189.1"/>
    <property type="molecule type" value="Genomic_DNA"/>
</dbReference>
<reference evidence="2 4" key="2">
    <citation type="journal article" date="2018" name="Plant J.">
        <title>The Physcomitrella patens chromosome-scale assembly reveals moss genome structure and evolution.</title>
        <authorList>
            <person name="Lang D."/>
            <person name="Ullrich K.K."/>
            <person name="Murat F."/>
            <person name="Fuchs J."/>
            <person name="Jenkins J."/>
            <person name="Haas F.B."/>
            <person name="Piednoel M."/>
            <person name="Gundlach H."/>
            <person name="Van Bel M."/>
            <person name="Meyberg R."/>
            <person name="Vives C."/>
            <person name="Morata J."/>
            <person name="Symeonidi A."/>
            <person name="Hiss M."/>
            <person name="Muchero W."/>
            <person name="Kamisugi Y."/>
            <person name="Saleh O."/>
            <person name="Blanc G."/>
            <person name="Decker E.L."/>
            <person name="van Gessel N."/>
            <person name="Grimwood J."/>
            <person name="Hayes R.D."/>
            <person name="Graham S.W."/>
            <person name="Gunter L.E."/>
            <person name="McDaniel S.F."/>
            <person name="Hoernstein S.N.W."/>
            <person name="Larsson A."/>
            <person name="Li F.W."/>
            <person name="Perroud P.F."/>
            <person name="Phillips J."/>
            <person name="Ranjan P."/>
            <person name="Rokshar D.S."/>
            <person name="Rothfels C.J."/>
            <person name="Schneider L."/>
            <person name="Shu S."/>
            <person name="Stevenson D.W."/>
            <person name="Thummler F."/>
            <person name="Tillich M."/>
            <person name="Villarreal Aguilar J.C."/>
            <person name="Widiez T."/>
            <person name="Wong G.K."/>
            <person name="Wymore A."/>
            <person name="Zhang Y."/>
            <person name="Zimmer A.D."/>
            <person name="Quatrano R.S."/>
            <person name="Mayer K.F.X."/>
            <person name="Goodstein D."/>
            <person name="Casacuberta J.M."/>
            <person name="Vandepoele K."/>
            <person name="Reski R."/>
            <person name="Cuming A.C."/>
            <person name="Tuskan G.A."/>
            <person name="Maumus F."/>
            <person name="Salse J."/>
            <person name="Schmutz J."/>
            <person name="Rensing S.A."/>
        </authorList>
    </citation>
    <scope>NUCLEOTIDE SEQUENCE [LARGE SCALE GENOMIC DNA]</scope>
    <source>
        <strain evidence="3 4">cv. Gransden 2004</strain>
    </source>
</reference>
<evidence type="ECO:0000313" key="2">
    <source>
        <dbReference type="EMBL" id="PNR36189.1"/>
    </source>
</evidence>
<dbReference type="Gramene" id="Pp3c17_13740V3.1">
    <property type="protein sequence ID" value="PAC:32908377.CDS.1"/>
    <property type="gene ID" value="Pp3c17_13740"/>
</dbReference>
<gene>
    <name evidence="2" type="ORF">PHYPA_022040</name>
</gene>
<reference evidence="2 4" key="1">
    <citation type="journal article" date="2008" name="Science">
        <title>The Physcomitrella genome reveals evolutionary insights into the conquest of land by plants.</title>
        <authorList>
            <person name="Rensing S."/>
            <person name="Lang D."/>
            <person name="Zimmer A."/>
            <person name="Terry A."/>
            <person name="Salamov A."/>
            <person name="Shapiro H."/>
            <person name="Nishiyama T."/>
            <person name="Perroud P.-F."/>
            <person name="Lindquist E."/>
            <person name="Kamisugi Y."/>
            <person name="Tanahashi T."/>
            <person name="Sakakibara K."/>
            <person name="Fujita T."/>
            <person name="Oishi K."/>
            <person name="Shin-I T."/>
            <person name="Kuroki Y."/>
            <person name="Toyoda A."/>
            <person name="Suzuki Y."/>
            <person name="Hashimoto A."/>
            <person name="Yamaguchi K."/>
            <person name="Sugano A."/>
            <person name="Kohara Y."/>
            <person name="Fujiyama A."/>
            <person name="Anterola A."/>
            <person name="Aoki S."/>
            <person name="Ashton N."/>
            <person name="Barbazuk W.B."/>
            <person name="Barker E."/>
            <person name="Bennetzen J."/>
            <person name="Bezanilla M."/>
            <person name="Blankenship R."/>
            <person name="Cho S.H."/>
            <person name="Dutcher S."/>
            <person name="Estelle M."/>
            <person name="Fawcett J.A."/>
            <person name="Gundlach H."/>
            <person name="Hanada K."/>
            <person name="Heyl A."/>
            <person name="Hicks K.A."/>
            <person name="Hugh J."/>
            <person name="Lohr M."/>
            <person name="Mayer K."/>
            <person name="Melkozernov A."/>
            <person name="Murata T."/>
            <person name="Nelson D."/>
            <person name="Pils B."/>
            <person name="Prigge M."/>
            <person name="Reiss B."/>
            <person name="Renner T."/>
            <person name="Rombauts S."/>
            <person name="Rushton P."/>
            <person name="Sanderfoot A."/>
            <person name="Schween G."/>
            <person name="Shiu S.-H."/>
            <person name="Stueber K."/>
            <person name="Theodoulou F.L."/>
            <person name="Tu H."/>
            <person name="Van de Peer Y."/>
            <person name="Verrier P.J."/>
            <person name="Waters E."/>
            <person name="Wood A."/>
            <person name="Yang L."/>
            <person name="Cove D."/>
            <person name="Cuming A."/>
            <person name="Hasebe M."/>
            <person name="Lucas S."/>
            <person name="Mishler D.B."/>
            <person name="Reski R."/>
            <person name="Grigoriev I."/>
            <person name="Quatrano R.S."/>
            <person name="Boore J.L."/>
        </authorList>
    </citation>
    <scope>NUCLEOTIDE SEQUENCE [LARGE SCALE GENOMIC DNA]</scope>
    <source>
        <strain evidence="3 4">cv. Gransden 2004</strain>
    </source>
</reference>
<dbReference type="InParanoid" id="A0A2K1J3S9"/>
<dbReference type="AlphaFoldDB" id="A0A2K1J3S9"/>
<evidence type="ECO:0000313" key="4">
    <source>
        <dbReference type="Proteomes" id="UP000006727"/>
    </source>
</evidence>
<name>A0A2K1J3S9_PHYPA</name>
<dbReference type="Proteomes" id="UP000006727">
    <property type="component" value="Chromosome 17"/>
</dbReference>
<dbReference type="EnsemblPlants" id="Pp3c17_13740V3.1">
    <property type="protein sequence ID" value="PAC:32908377.CDS.1"/>
    <property type="gene ID" value="Pp3c17_13740"/>
</dbReference>
<sequence length="59" mass="6269">MAERGLVSRPALSLSCDEEEASRLRSVGWVISPCVSVGNRSPQQQLIGTPDAAEPGRGF</sequence>
<dbReference type="PaxDb" id="3218-PP1S98_30V6.1"/>
<proteinExistence type="predicted"/>
<accession>A0A2K1J3S9</accession>
<keyword evidence="4" id="KW-1185">Reference proteome</keyword>
<organism evidence="2">
    <name type="scientific">Physcomitrium patens</name>
    <name type="common">Spreading-leaved earth moss</name>
    <name type="synonym">Physcomitrella patens</name>
    <dbReference type="NCBI Taxonomy" id="3218"/>
    <lineage>
        <taxon>Eukaryota</taxon>
        <taxon>Viridiplantae</taxon>
        <taxon>Streptophyta</taxon>
        <taxon>Embryophyta</taxon>
        <taxon>Bryophyta</taxon>
        <taxon>Bryophytina</taxon>
        <taxon>Bryopsida</taxon>
        <taxon>Funariidae</taxon>
        <taxon>Funariales</taxon>
        <taxon>Funariaceae</taxon>
        <taxon>Physcomitrium</taxon>
    </lineage>
</organism>
<evidence type="ECO:0000313" key="3">
    <source>
        <dbReference type="EnsemblPlants" id="PAC:32908377.CDS.1"/>
    </source>
</evidence>
<feature type="region of interest" description="Disordered" evidence="1">
    <location>
        <begin position="40"/>
        <end position="59"/>
    </location>
</feature>
<reference evidence="3" key="3">
    <citation type="submission" date="2020-12" db="UniProtKB">
        <authorList>
            <consortium name="EnsemblPlants"/>
        </authorList>
    </citation>
    <scope>IDENTIFICATION</scope>
</reference>
<protein>
    <submittedName>
        <fullName evidence="2 3">Uncharacterized protein</fullName>
    </submittedName>
</protein>
<evidence type="ECO:0000256" key="1">
    <source>
        <dbReference type="SAM" id="MobiDB-lite"/>
    </source>
</evidence>